<organism evidence="1 2">
    <name type="scientific">Haemophilus influenzae</name>
    <dbReference type="NCBI Taxonomy" id="727"/>
    <lineage>
        <taxon>Bacteria</taxon>
        <taxon>Pseudomonadati</taxon>
        <taxon>Pseudomonadota</taxon>
        <taxon>Gammaproteobacteria</taxon>
        <taxon>Pasteurellales</taxon>
        <taxon>Pasteurellaceae</taxon>
        <taxon>Haemophilus</taxon>
    </lineage>
</organism>
<reference evidence="1 2" key="1">
    <citation type="submission" date="2018-06" db="EMBL/GenBank/DDBJ databases">
        <authorList>
            <consortium name="Pathogen Informatics"/>
            <person name="Doyle S."/>
        </authorList>
    </citation>
    <scope>NUCLEOTIDE SEQUENCE [LARGE SCALE GENOMIC DNA]</scope>
    <source>
        <strain evidence="1 2">NCTC11872</strain>
    </source>
</reference>
<dbReference type="GO" id="GO:0004049">
    <property type="term" value="F:anthranilate synthase activity"/>
    <property type="evidence" value="ECO:0007669"/>
    <property type="project" value="UniProtKB-EC"/>
</dbReference>
<sequence>MITVFGLKSKLAPRREKLAEVIYNSLHLGLDIPKGKHAIRFLCLEKEDFTTF</sequence>
<keyword evidence="1" id="KW-0456">Lyase</keyword>
<protein>
    <submittedName>
        <fullName evidence="1">Anthranilate phosphoribosyltransferase</fullName>
        <ecNumber evidence="1">4.1.3.27</ecNumber>
    </submittedName>
</protein>
<evidence type="ECO:0000313" key="2">
    <source>
        <dbReference type="Proteomes" id="UP000249936"/>
    </source>
</evidence>
<accession>A0A2X1RMM1</accession>
<dbReference type="SUPFAM" id="SSF55331">
    <property type="entry name" value="Tautomerase/MIF"/>
    <property type="match status" value="1"/>
</dbReference>
<dbReference type="AlphaFoldDB" id="A0A2X1RMM1"/>
<proteinExistence type="predicted"/>
<dbReference type="InterPro" id="IPR014347">
    <property type="entry name" value="Tautomerase/MIF_sf"/>
</dbReference>
<dbReference type="EC" id="4.1.3.27" evidence="1"/>
<dbReference type="GO" id="GO:0016757">
    <property type="term" value="F:glycosyltransferase activity"/>
    <property type="evidence" value="ECO:0007669"/>
    <property type="project" value="UniProtKB-KW"/>
</dbReference>
<evidence type="ECO:0000313" key="1">
    <source>
        <dbReference type="EMBL" id="SPX40837.1"/>
    </source>
</evidence>
<keyword evidence="1" id="KW-0328">Glycosyltransferase</keyword>
<dbReference type="EMBL" id="UASK01000003">
    <property type="protein sequence ID" value="SPX40837.1"/>
    <property type="molecule type" value="Genomic_DNA"/>
</dbReference>
<keyword evidence="1" id="KW-0808">Transferase</keyword>
<dbReference type="Gene3D" id="3.30.429.10">
    <property type="entry name" value="Macrophage Migration Inhibitory Factor"/>
    <property type="match status" value="1"/>
</dbReference>
<dbReference type="Proteomes" id="UP000249936">
    <property type="component" value="Unassembled WGS sequence"/>
</dbReference>
<gene>
    <name evidence="1" type="primary">trpG_2</name>
    <name evidence="1" type="ORF">NCTC11872_00413</name>
</gene>
<name>A0A2X1RMM1_HAEIF</name>